<dbReference type="AlphaFoldDB" id="A0A8J6EID9"/>
<evidence type="ECO:0000313" key="3">
    <source>
        <dbReference type="EMBL" id="KAG9469827.1"/>
    </source>
</evidence>
<feature type="domain" description="Tubulin epsilon and delta complex protein 1" evidence="2">
    <location>
        <begin position="1"/>
        <end position="48"/>
    </location>
</feature>
<gene>
    <name evidence="3" type="ORF">GDO78_019555</name>
</gene>
<dbReference type="InterPro" id="IPR043535">
    <property type="entry name" value="TEDC1"/>
</dbReference>
<keyword evidence="4" id="KW-1185">Reference proteome</keyword>
<dbReference type="InterPro" id="IPR027996">
    <property type="entry name" value="TEDC1_dom"/>
</dbReference>
<dbReference type="EMBL" id="WNTK01000417">
    <property type="protein sequence ID" value="KAG9469827.1"/>
    <property type="molecule type" value="Genomic_DNA"/>
</dbReference>
<feature type="coiled-coil region" evidence="1">
    <location>
        <begin position="96"/>
        <end position="130"/>
    </location>
</feature>
<name>A0A8J6EID9_ELECQ</name>
<evidence type="ECO:0000259" key="2">
    <source>
        <dbReference type="Pfam" id="PF14970"/>
    </source>
</evidence>
<comment type="caution">
    <text evidence="3">The sequence shown here is derived from an EMBL/GenBank/DDBJ whole genome shotgun (WGS) entry which is preliminary data.</text>
</comment>
<dbReference type="Proteomes" id="UP000770717">
    <property type="component" value="Unassembled WGS sequence"/>
</dbReference>
<reference evidence="3" key="1">
    <citation type="thesis" date="2020" institute="ProQuest LLC" country="789 East Eisenhower Parkway, Ann Arbor, MI, USA">
        <title>Comparative Genomics and Chromosome Evolution.</title>
        <authorList>
            <person name="Mudd A.B."/>
        </authorList>
    </citation>
    <scope>NUCLEOTIDE SEQUENCE</scope>
    <source>
        <strain evidence="3">HN-11 Male</strain>
        <tissue evidence="3">Kidney and liver</tissue>
    </source>
</reference>
<dbReference type="PANTHER" id="PTHR35076">
    <property type="entry name" value="TUBULIN EPSILON AND DELTA COMPLEX PROTEIN 1"/>
    <property type="match status" value="1"/>
</dbReference>
<proteinExistence type="predicted"/>
<accession>A0A8J6EID9</accession>
<sequence length="215" mass="25114">METELVRQPKKCDKLLKALKCEISYLEAYMEWKHIESVYWQWMDTVLESACEEERSLAVHNMNTICTFVPSSSQPTYIPTDIKVLKCLRDTEDQLHKLAILRNSSSEEQIEELEIEFSEKELKRIKQEVKKRMEPCKAKVVDAKDLHGSYRLLLKEHNKDCSVNDVHVTEVTKCLQSAICKMETEYYGLQDQCRKRLDDITEQVEGITCIHPARG</sequence>
<keyword evidence="1" id="KW-0175">Coiled coil</keyword>
<dbReference type="Pfam" id="PF14970">
    <property type="entry name" value="TEDC1"/>
    <property type="match status" value="1"/>
</dbReference>
<dbReference type="PANTHER" id="PTHR35076:SF1">
    <property type="entry name" value="TUBULIN EPSILON AND DELTA COMPLEX PROTEIN 1"/>
    <property type="match status" value="1"/>
</dbReference>
<organism evidence="3 4">
    <name type="scientific">Eleutherodactylus coqui</name>
    <name type="common">Puerto Rican coqui</name>
    <dbReference type="NCBI Taxonomy" id="57060"/>
    <lineage>
        <taxon>Eukaryota</taxon>
        <taxon>Metazoa</taxon>
        <taxon>Chordata</taxon>
        <taxon>Craniata</taxon>
        <taxon>Vertebrata</taxon>
        <taxon>Euteleostomi</taxon>
        <taxon>Amphibia</taxon>
        <taxon>Batrachia</taxon>
        <taxon>Anura</taxon>
        <taxon>Neobatrachia</taxon>
        <taxon>Hyloidea</taxon>
        <taxon>Eleutherodactylidae</taxon>
        <taxon>Eleutherodactylinae</taxon>
        <taxon>Eleutherodactylus</taxon>
        <taxon>Eleutherodactylus</taxon>
    </lineage>
</organism>
<evidence type="ECO:0000256" key="1">
    <source>
        <dbReference type="SAM" id="Coils"/>
    </source>
</evidence>
<dbReference type="OrthoDB" id="9906141at2759"/>
<protein>
    <recommendedName>
        <fullName evidence="2">Tubulin epsilon and delta complex protein 1 domain-containing protein</fullName>
    </recommendedName>
</protein>
<evidence type="ECO:0000313" key="4">
    <source>
        <dbReference type="Proteomes" id="UP000770717"/>
    </source>
</evidence>